<dbReference type="EMBL" id="MU004196">
    <property type="protein sequence ID" value="KAF2491153.1"/>
    <property type="molecule type" value="Genomic_DNA"/>
</dbReference>
<keyword evidence="2" id="KW-1185">Reference proteome</keyword>
<accession>A0A6A6QHM9</accession>
<protein>
    <submittedName>
        <fullName evidence="1">Uncharacterized protein</fullName>
    </submittedName>
</protein>
<name>A0A6A6QHM9_9PEZI</name>
<sequence length="136" mass="15141">MSMQAKESTNALAIVMDRWGQPAMRTFDTQKILFPPESSSTPARTLGALPTRYERFTHPKYGLNINDPAHACVLARTTLRYNLSSSSFVDFVEDEEMLTHPSSLGSCFRLQGMRWPCVFTLVAPTIHSSVLSTASL</sequence>
<evidence type="ECO:0000313" key="1">
    <source>
        <dbReference type="EMBL" id="KAF2491153.1"/>
    </source>
</evidence>
<dbReference type="OrthoDB" id="5359231at2759"/>
<dbReference type="AlphaFoldDB" id="A0A6A6QHM9"/>
<evidence type="ECO:0000313" key="2">
    <source>
        <dbReference type="Proteomes" id="UP000799750"/>
    </source>
</evidence>
<reference evidence="1" key="1">
    <citation type="journal article" date="2020" name="Stud. Mycol.">
        <title>101 Dothideomycetes genomes: a test case for predicting lifestyles and emergence of pathogens.</title>
        <authorList>
            <person name="Haridas S."/>
            <person name="Albert R."/>
            <person name="Binder M."/>
            <person name="Bloem J."/>
            <person name="Labutti K."/>
            <person name="Salamov A."/>
            <person name="Andreopoulos B."/>
            <person name="Baker S."/>
            <person name="Barry K."/>
            <person name="Bills G."/>
            <person name="Bluhm B."/>
            <person name="Cannon C."/>
            <person name="Castanera R."/>
            <person name="Culley D."/>
            <person name="Daum C."/>
            <person name="Ezra D."/>
            <person name="Gonzalez J."/>
            <person name="Henrissat B."/>
            <person name="Kuo A."/>
            <person name="Liang C."/>
            <person name="Lipzen A."/>
            <person name="Lutzoni F."/>
            <person name="Magnuson J."/>
            <person name="Mondo S."/>
            <person name="Nolan M."/>
            <person name="Ohm R."/>
            <person name="Pangilinan J."/>
            <person name="Park H.-J."/>
            <person name="Ramirez L."/>
            <person name="Alfaro M."/>
            <person name="Sun H."/>
            <person name="Tritt A."/>
            <person name="Yoshinaga Y."/>
            <person name="Zwiers L.-H."/>
            <person name="Turgeon B."/>
            <person name="Goodwin S."/>
            <person name="Spatafora J."/>
            <person name="Crous P."/>
            <person name="Grigoriev I."/>
        </authorList>
    </citation>
    <scope>NUCLEOTIDE SEQUENCE</scope>
    <source>
        <strain evidence="1">CBS 269.34</strain>
    </source>
</reference>
<proteinExistence type="predicted"/>
<gene>
    <name evidence="1" type="ORF">BU16DRAFT_543400</name>
</gene>
<organism evidence="1 2">
    <name type="scientific">Lophium mytilinum</name>
    <dbReference type="NCBI Taxonomy" id="390894"/>
    <lineage>
        <taxon>Eukaryota</taxon>
        <taxon>Fungi</taxon>
        <taxon>Dikarya</taxon>
        <taxon>Ascomycota</taxon>
        <taxon>Pezizomycotina</taxon>
        <taxon>Dothideomycetes</taxon>
        <taxon>Pleosporomycetidae</taxon>
        <taxon>Mytilinidiales</taxon>
        <taxon>Mytilinidiaceae</taxon>
        <taxon>Lophium</taxon>
    </lineage>
</organism>
<dbReference type="Proteomes" id="UP000799750">
    <property type="component" value="Unassembled WGS sequence"/>
</dbReference>